<dbReference type="SUPFAM" id="SSF50494">
    <property type="entry name" value="Trypsin-like serine proteases"/>
    <property type="match status" value="1"/>
</dbReference>
<dbReference type="Gene3D" id="2.40.10.120">
    <property type="match status" value="1"/>
</dbReference>
<evidence type="ECO:0000313" key="1">
    <source>
        <dbReference type="EMBL" id="ADN17196.1"/>
    </source>
</evidence>
<gene>
    <name evidence="1" type="ordered locus">Cyan7822_5315</name>
</gene>
<dbReference type="PANTHER" id="PTHR22939:SF129">
    <property type="entry name" value="SERINE PROTEASE HTRA2, MITOCHONDRIAL"/>
    <property type="match status" value="1"/>
</dbReference>
<accession>E0U740</accession>
<protein>
    <submittedName>
        <fullName evidence="1">Peptidase S1 and S6 chymotrypsin/Hap</fullName>
    </submittedName>
</protein>
<proteinExistence type="predicted"/>
<organism evidence="1 2">
    <name type="scientific">Gloeothece verrucosa (strain PCC 7822)</name>
    <name type="common">Cyanothece sp. (strain PCC 7822)</name>
    <dbReference type="NCBI Taxonomy" id="497965"/>
    <lineage>
        <taxon>Bacteria</taxon>
        <taxon>Bacillati</taxon>
        <taxon>Cyanobacteriota</taxon>
        <taxon>Cyanophyceae</taxon>
        <taxon>Oscillatoriophycideae</taxon>
        <taxon>Chroococcales</taxon>
        <taxon>Aphanothecaceae</taxon>
        <taxon>Gloeothece</taxon>
        <taxon>Gloeothece verrucosa</taxon>
    </lineage>
</organism>
<dbReference type="Pfam" id="PF13365">
    <property type="entry name" value="Trypsin_2"/>
    <property type="match status" value="1"/>
</dbReference>
<dbReference type="OrthoDB" id="495674at2"/>
<dbReference type="STRING" id="497965.Cyan7822_5315"/>
<dbReference type="KEGG" id="cyj:Cyan7822_5315"/>
<dbReference type="InterPro" id="IPR009003">
    <property type="entry name" value="Peptidase_S1_PA"/>
</dbReference>
<dbReference type="eggNOG" id="COG0265">
    <property type="taxonomic scope" value="Bacteria"/>
</dbReference>
<dbReference type="Gene3D" id="2.60.120.380">
    <property type="match status" value="1"/>
</dbReference>
<keyword evidence="2" id="KW-1185">Reference proteome</keyword>
<reference evidence="2" key="1">
    <citation type="journal article" date="2011" name="MBio">
        <title>Novel metabolic attributes of the genus Cyanothece, comprising a group of unicellular nitrogen-fixing Cyanobacteria.</title>
        <authorList>
            <person name="Bandyopadhyay A."/>
            <person name="Elvitigala T."/>
            <person name="Welsh E."/>
            <person name="Stockel J."/>
            <person name="Liberton M."/>
            <person name="Min H."/>
            <person name="Sherman L.A."/>
            <person name="Pakrasi H.B."/>
        </authorList>
    </citation>
    <scope>NUCLEOTIDE SEQUENCE [LARGE SCALE GENOMIC DNA]</scope>
    <source>
        <strain evidence="2">PCC 7822</strain>
    </source>
</reference>
<dbReference type="PANTHER" id="PTHR22939">
    <property type="entry name" value="SERINE PROTEASE FAMILY S1C HTRA-RELATED"/>
    <property type="match status" value="1"/>
</dbReference>
<dbReference type="PRINTS" id="PR00834">
    <property type="entry name" value="PROTEASES2C"/>
</dbReference>
<dbReference type="EMBL" id="CP002198">
    <property type="protein sequence ID" value="ADN17196.1"/>
    <property type="molecule type" value="Genomic_DNA"/>
</dbReference>
<name>E0U740_GLOV7</name>
<dbReference type="InterPro" id="IPR001940">
    <property type="entry name" value="Peptidase_S1C"/>
</dbReference>
<dbReference type="GO" id="GO:0006508">
    <property type="term" value="P:proteolysis"/>
    <property type="evidence" value="ECO:0007669"/>
    <property type="project" value="InterPro"/>
</dbReference>
<dbReference type="AlphaFoldDB" id="E0U740"/>
<dbReference type="HOGENOM" id="CLU_042005_0_0_3"/>
<evidence type="ECO:0000313" key="2">
    <source>
        <dbReference type="Proteomes" id="UP000008206"/>
    </source>
</evidence>
<dbReference type="RefSeq" id="WP_013325234.1">
    <property type="nucleotide sequence ID" value="NC_014501.1"/>
</dbReference>
<sequence length="381" mass="41018">MNNKHLYLGILTLTGLIVLTLISQVKPDPVLGDTNPSTVDQLRHREPQPLRWLLAASEEEKIRIQVYEQASPAVVTIMTSDAMGSGFIVSNDGLVITNAHVVRDATSPVKIVLADEREVVADLVGFQGQGLDLAALKIRNPSNLKTLRLGDPKAVKVGQSVYAIGTPLDPQLQNTYTSGIVSRVDHKRGFIQHDAAINPGNSGGPLLNSNGEVIGVNTMLINPSGNTNIGIGLAISIAEVQPFLVALQKGDSSMIAQQPPQQETEETTTIAQLPVDGQPISATLKAGDQVLPNNTYVHLYAFQGRKGQQVVIEMTSKQIDPSLFLYLADKELLIEQNDDESTSNFNAKLVATLPEDGLYLVLANAYEAGETGSYELRAIVK</sequence>
<dbReference type="GO" id="GO:0004252">
    <property type="term" value="F:serine-type endopeptidase activity"/>
    <property type="evidence" value="ECO:0007669"/>
    <property type="project" value="InterPro"/>
</dbReference>
<dbReference type="Proteomes" id="UP000008206">
    <property type="component" value="Chromosome"/>
</dbReference>